<sequence length="101" mass="10959">MPCLASSMPLRCSSNCLAGDRPVTGGSNDQIPVSLSGFKIALLLSNRRSKLAFPAVGFAGQSSEKHLQVWTRAIPRQKMLVLQASQKDPCEGIFLIQALFR</sequence>
<keyword evidence="2" id="KW-1185">Reference proteome</keyword>
<dbReference type="Proteomes" id="UP000479710">
    <property type="component" value="Unassembled WGS sequence"/>
</dbReference>
<dbReference type="AlphaFoldDB" id="A0A6G1E5W0"/>
<accession>A0A6G1E5W0</accession>
<gene>
    <name evidence="1" type="ORF">E2562_031674</name>
</gene>
<evidence type="ECO:0000313" key="2">
    <source>
        <dbReference type="Proteomes" id="UP000479710"/>
    </source>
</evidence>
<reference evidence="1 2" key="1">
    <citation type="submission" date="2019-11" db="EMBL/GenBank/DDBJ databases">
        <title>Whole genome sequence of Oryza granulata.</title>
        <authorList>
            <person name="Li W."/>
        </authorList>
    </citation>
    <scope>NUCLEOTIDE SEQUENCE [LARGE SCALE GENOMIC DNA]</scope>
    <source>
        <strain evidence="2">cv. Menghai</strain>
        <tissue evidence="1">Leaf</tissue>
    </source>
</reference>
<name>A0A6G1E5W0_9ORYZ</name>
<evidence type="ECO:0000313" key="1">
    <source>
        <dbReference type="EMBL" id="KAF0919814.1"/>
    </source>
</evidence>
<organism evidence="1 2">
    <name type="scientific">Oryza meyeriana var. granulata</name>
    <dbReference type="NCBI Taxonomy" id="110450"/>
    <lineage>
        <taxon>Eukaryota</taxon>
        <taxon>Viridiplantae</taxon>
        <taxon>Streptophyta</taxon>
        <taxon>Embryophyta</taxon>
        <taxon>Tracheophyta</taxon>
        <taxon>Spermatophyta</taxon>
        <taxon>Magnoliopsida</taxon>
        <taxon>Liliopsida</taxon>
        <taxon>Poales</taxon>
        <taxon>Poaceae</taxon>
        <taxon>BOP clade</taxon>
        <taxon>Oryzoideae</taxon>
        <taxon>Oryzeae</taxon>
        <taxon>Oryzinae</taxon>
        <taxon>Oryza</taxon>
        <taxon>Oryza meyeriana</taxon>
    </lineage>
</organism>
<protein>
    <submittedName>
        <fullName evidence="1">Uncharacterized protein</fullName>
    </submittedName>
</protein>
<proteinExistence type="predicted"/>
<comment type="caution">
    <text evidence="1">The sequence shown here is derived from an EMBL/GenBank/DDBJ whole genome shotgun (WGS) entry which is preliminary data.</text>
</comment>
<dbReference type="EMBL" id="SPHZ02000005">
    <property type="protein sequence ID" value="KAF0919814.1"/>
    <property type="molecule type" value="Genomic_DNA"/>
</dbReference>